<sequence length="72" mass="8551">MNIDEHLRGVLKCREALLRNSVQRTYDLISYVHDKNNMRRELGETLRVWARAQGASNRTEITDELLKQMEYT</sequence>
<name>A0A1E3WFB7_9VIBR</name>
<evidence type="ECO:0000313" key="1">
    <source>
        <dbReference type="EMBL" id="ODS04494.1"/>
    </source>
</evidence>
<dbReference type="Proteomes" id="UP000095131">
    <property type="component" value="Unassembled WGS sequence"/>
</dbReference>
<dbReference type="AlphaFoldDB" id="A0A1E3WFB7"/>
<comment type="caution">
    <text evidence="1">The sequence shown here is derived from an EMBL/GenBank/DDBJ whole genome shotgun (WGS) entry which is preliminary data.</text>
</comment>
<gene>
    <name evidence="1" type="ORF">VSF3289_03633</name>
</gene>
<reference evidence="1 2" key="1">
    <citation type="submission" date="2016-08" db="EMBL/GenBank/DDBJ databases">
        <title>Genome sequencing of Vibrio scophthalmi strain FP3289, an isolated from Paralichthys olivaceus.</title>
        <authorList>
            <person name="Han H.-J."/>
        </authorList>
    </citation>
    <scope>NUCLEOTIDE SEQUENCE [LARGE SCALE GENOMIC DNA]</scope>
    <source>
        <strain evidence="1 2">FP3289</strain>
    </source>
</reference>
<dbReference type="EMBL" id="MDCJ01000007">
    <property type="protein sequence ID" value="ODS04494.1"/>
    <property type="molecule type" value="Genomic_DNA"/>
</dbReference>
<proteinExistence type="predicted"/>
<organism evidence="1 2">
    <name type="scientific">Vibrio scophthalmi</name>
    <dbReference type="NCBI Taxonomy" id="45658"/>
    <lineage>
        <taxon>Bacteria</taxon>
        <taxon>Pseudomonadati</taxon>
        <taxon>Pseudomonadota</taxon>
        <taxon>Gammaproteobacteria</taxon>
        <taxon>Vibrionales</taxon>
        <taxon>Vibrionaceae</taxon>
        <taxon>Vibrio</taxon>
    </lineage>
</organism>
<accession>A0A1E3WFB7</accession>
<evidence type="ECO:0000313" key="2">
    <source>
        <dbReference type="Proteomes" id="UP000095131"/>
    </source>
</evidence>
<protein>
    <submittedName>
        <fullName evidence="1">Uncharacterized protein</fullName>
    </submittedName>
</protein>